<accession>A0A1G2C7Q6</accession>
<comment type="caution">
    <text evidence="2">The sequence shown here is derived from an EMBL/GenBank/DDBJ whole genome shotgun (WGS) entry which is preliminary data.</text>
</comment>
<keyword evidence="1" id="KW-1133">Transmembrane helix</keyword>
<dbReference type="AlphaFoldDB" id="A0A1G2C7Q6"/>
<name>A0A1G2C7Q6_9BACT</name>
<evidence type="ECO:0000313" key="2">
    <source>
        <dbReference type="EMBL" id="OGY97425.1"/>
    </source>
</evidence>
<keyword evidence="1" id="KW-0812">Transmembrane</keyword>
<organism evidence="2 3">
    <name type="scientific">Candidatus Liptonbacteria bacterium GWC1_60_9</name>
    <dbReference type="NCBI Taxonomy" id="1798645"/>
    <lineage>
        <taxon>Bacteria</taxon>
        <taxon>Candidatus Liptoniibacteriota</taxon>
    </lineage>
</organism>
<feature type="transmembrane region" description="Helical" evidence="1">
    <location>
        <begin position="40"/>
        <end position="61"/>
    </location>
</feature>
<dbReference type="EMBL" id="MHKV01000011">
    <property type="protein sequence ID" value="OGY97425.1"/>
    <property type="molecule type" value="Genomic_DNA"/>
</dbReference>
<evidence type="ECO:0000313" key="3">
    <source>
        <dbReference type="Proteomes" id="UP000176349"/>
    </source>
</evidence>
<evidence type="ECO:0000256" key="1">
    <source>
        <dbReference type="SAM" id="Phobius"/>
    </source>
</evidence>
<reference evidence="2 3" key="1">
    <citation type="journal article" date="2016" name="Nat. Commun.">
        <title>Thousands of microbial genomes shed light on interconnected biogeochemical processes in an aquifer system.</title>
        <authorList>
            <person name="Anantharaman K."/>
            <person name="Brown C.T."/>
            <person name="Hug L.A."/>
            <person name="Sharon I."/>
            <person name="Castelle C.J."/>
            <person name="Probst A.J."/>
            <person name="Thomas B.C."/>
            <person name="Singh A."/>
            <person name="Wilkins M.J."/>
            <person name="Karaoz U."/>
            <person name="Brodie E.L."/>
            <person name="Williams K.H."/>
            <person name="Hubbard S.S."/>
            <person name="Banfield J.F."/>
        </authorList>
    </citation>
    <scope>NUCLEOTIDE SEQUENCE [LARGE SCALE GENOMIC DNA]</scope>
</reference>
<feature type="transmembrane region" description="Helical" evidence="1">
    <location>
        <begin position="7"/>
        <end position="28"/>
    </location>
</feature>
<keyword evidence="1" id="KW-0472">Membrane</keyword>
<dbReference type="Proteomes" id="UP000176349">
    <property type="component" value="Unassembled WGS sequence"/>
</dbReference>
<feature type="transmembrane region" description="Helical" evidence="1">
    <location>
        <begin position="73"/>
        <end position="95"/>
    </location>
</feature>
<gene>
    <name evidence="2" type="ORF">A2128_00115</name>
</gene>
<feature type="transmembrane region" description="Helical" evidence="1">
    <location>
        <begin position="115"/>
        <end position="133"/>
    </location>
</feature>
<proteinExistence type="predicted"/>
<sequence>MIAQSTLYGLVGMTALLAVYFSVVSLISGWPFALSQFSQFWYFIVSLAIGFGIQIGLYTYLKSIIHKKSAASGILAVSGTTSTVAMLSCCAHYLANVLPIIGAVGIISLVGQYQIELFWIGLASNVAGIAYIGRKVIIFNRL</sequence>
<protein>
    <submittedName>
        <fullName evidence="2">Uncharacterized protein</fullName>
    </submittedName>
</protein>